<dbReference type="Proteomes" id="UP000272025">
    <property type="component" value="Unassembled WGS sequence"/>
</dbReference>
<protein>
    <submittedName>
        <fullName evidence="2">Uncharacterized protein</fullName>
    </submittedName>
</protein>
<feature type="compositionally biased region" description="Polar residues" evidence="1">
    <location>
        <begin position="13"/>
        <end position="29"/>
    </location>
</feature>
<dbReference type="EMBL" id="ML119052">
    <property type="protein sequence ID" value="ROT40202.1"/>
    <property type="molecule type" value="Genomic_DNA"/>
</dbReference>
<feature type="region of interest" description="Disordered" evidence="1">
    <location>
        <begin position="52"/>
        <end position="108"/>
    </location>
</feature>
<feature type="region of interest" description="Disordered" evidence="1">
    <location>
        <begin position="1"/>
        <end position="37"/>
    </location>
</feature>
<feature type="compositionally biased region" description="Basic and acidic residues" evidence="1">
    <location>
        <begin position="97"/>
        <end position="108"/>
    </location>
</feature>
<dbReference type="AlphaFoldDB" id="A0A3N2Q0D9"/>
<keyword evidence="3" id="KW-1185">Reference proteome</keyword>
<evidence type="ECO:0000313" key="2">
    <source>
        <dbReference type="EMBL" id="ROT40202.1"/>
    </source>
</evidence>
<evidence type="ECO:0000313" key="3">
    <source>
        <dbReference type="Proteomes" id="UP000272025"/>
    </source>
</evidence>
<sequence>MSQAHTNRVDMSAVSNKATHGSASIDSSNYGGGGSEMFNCPESVAYTEHIDYPTSTGVRHHEEQLSSTGTYQSKDVDKRNDGSEHIHRVYDNPNTDTRVERDIERRGDGSITHVHKMYRNATTGDGL</sequence>
<dbReference type="RefSeq" id="XP_028468008.1">
    <property type="nucleotide sequence ID" value="XM_028611073.1"/>
</dbReference>
<proteinExistence type="predicted"/>
<dbReference type="GeneID" id="39579551"/>
<evidence type="ECO:0000256" key="1">
    <source>
        <dbReference type="SAM" id="MobiDB-lite"/>
    </source>
</evidence>
<name>A0A3N2Q0D9_SODAK</name>
<organism evidence="2 3">
    <name type="scientific">Sodiomyces alkalinus (strain CBS 110278 / VKM F-3762 / F11)</name>
    <name type="common">Alkaliphilic filamentous fungus</name>
    <dbReference type="NCBI Taxonomy" id="1314773"/>
    <lineage>
        <taxon>Eukaryota</taxon>
        <taxon>Fungi</taxon>
        <taxon>Dikarya</taxon>
        <taxon>Ascomycota</taxon>
        <taxon>Pezizomycotina</taxon>
        <taxon>Sordariomycetes</taxon>
        <taxon>Hypocreomycetidae</taxon>
        <taxon>Glomerellales</taxon>
        <taxon>Plectosphaerellaceae</taxon>
        <taxon>Sodiomyces</taxon>
    </lineage>
</organism>
<feature type="compositionally biased region" description="Basic and acidic residues" evidence="1">
    <location>
        <begin position="74"/>
        <end position="90"/>
    </location>
</feature>
<dbReference type="OrthoDB" id="4525958at2759"/>
<accession>A0A3N2Q0D9</accession>
<gene>
    <name evidence="2" type="ORF">SODALDRAFT_329877</name>
</gene>
<reference evidence="2 3" key="1">
    <citation type="journal article" date="2018" name="Mol. Ecol.">
        <title>The obligate alkalophilic soda-lake fungus Sodiomyces alkalinus has shifted to a protein diet.</title>
        <authorList>
            <person name="Grum-Grzhimaylo A.A."/>
            <person name="Falkoski D.L."/>
            <person name="van den Heuvel J."/>
            <person name="Valero-Jimenez C.A."/>
            <person name="Min B."/>
            <person name="Choi I.G."/>
            <person name="Lipzen A."/>
            <person name="Daum C.G."/>
            <person name="Aanen D.K."/>
            <person name="Tsang A."/>
            <person name="Henrissat B."/>
            <person name="Bilanenko E.N."/>
            <person name="de Vries R.P."/>
            <person name="van Kan J.A.L."/>
            <person name="Grigoriev I.V."/>
            <person name="Debets A.J.M."/>
        </authorList>
    </citation>
    <scope>NUCLEOTIDE SEQUENCE [LARGE SCALE GENOMIC DNA]</scope>
    <source>
        <strain evidence="2 3">F11</strain>
    </source>
</reference>